<evidence type="ECO:0000313" key="1">
    <source>
        <dbReference type="EMBL" id="TDD28443.1"/>
    </source>
</evidence>
<organism evidence="1 2">
    <name type="scientific">Kribbella turkmenica</name>
    <dbReference type="NCBI Taxonomy" id="2530375"/>
    <lineage>
        <taxon>Bacteria</taxon>
        <taxon>Bacillati</taxon>
        <taxon>Actinomycetota</taxon>
        <taxon>Actinomycetes</taxon>
        <taxon>Propionibacteriales</taxon>
        <taxon>Kribbellaceae</taxon>
        <taxon>Kribbella</taxon>
    </lineage>
</organism>
<keyword evidence="2" id="KW-1185">Reference proteome</keyword>
<reference evidence="1 2" key="1">
    <citation type="submission" date="2019-02" db="EMBL/GenBank/DDBJ databases">
        <title>Draft genome sequences of novel Actinobacteria.</title>
        <authorList>
            <person name="Sahin N."/>
            <person name="Ay H."/>
            <person name="Saygin H."/>
        </authorList>
    </citation>
    <scope>NUCLEOTIDE SEQUENCE [LARGE SCALE GENOMIC DNA]</scope>
    <source>
        <strain evidence="1 2">16K104</strain>
    </source>
</reference>
<dbReference type="Proteomes" id="UP000295172">
    <property type="component" value="Unassembled WGS sequence"/>
</dbReference>
<dbReference type="AlphaFoldDB" id="A0A4R4XCR4"/>
<dbReference type="OrthoDB" id="9814791at2"/>
<comment type="caution">
    <text evidence="1">The sequence shown here is derived from an EMBL/GenBank/DDBJ whole genome shotgun (WGS) entry which is preliminary data.</text>
</comment>
<protein>
    <recommendedName>
        <fullName evidence="3">DUF1579 domain-containing protein</fullName>
    </recommendedName>
</protein>
<gene>
    <name evidence="1" type="ORF">E1218_07100</name>
</gene>
<evidence type="ECO:0008006" key="3">
    <source>
        <dbReference type="Google" id="ProtNLM"/>
    </source>
</evidence>
<name>A0A4R4XCR4_9ACTN</name>
<dbReference type="EMBL" id="SMKR01000021">
    <property type="protein sequence ID" value="TDD28443.1"/>
    <property type="molecule type" value="Genomic_DNA"/>
</dbReference>
<accession>A0A4R4XCR4</accession>
<dbReference type="RefSeq" id="WP_132317508.1">
    <property type="nucleotide sequence ID" value="NZ_SMKR01000021.1"/>
</dbReference>
<evidence type="ECO:0000313" key="2">
    <source>
        <dbReference type="Proteomes" id="UP000295172"/>
    </source>
</evidence>
<proteinExistence type="predicted"/>
<sequence>MQITDGVAAARVLAGLMVSEEPRPELADAFSPFAPLIGSWDLDVSWYDDDGNVTRQTKGEWHFAWALDGRAVADIWITPSRAVRATDGDGEWGLTIRIHDPEFGAFRSTWMGPKHAFVMTFIGTPGENSITLDSREPLSAKTRWIFTDTGETGFRWRNEDEDADGSITVRQRFVATRPAAPSQT</sequence>